<organism evidence="1 2">
    <name type="scientific">Pseudoduganella namucuonensis</name>
    <dbReference type="NCBI Taxonomy" id="1035707"/>
    <lineage>
        <taxon>Bacteria</taxon>
        <taxon>Pseudomonadati</taxon>
        <taxon>Pseudomonadota</taxon>
        <taxon>Betaproteobacteria</taxon>
        <taxon>Burkholderiales</taxon>
        <taxon>Oxalobacteraceae</taxon>
        <taxon>Telluria group</taxon>
        <taxon>Pseudoduganella</taxon>
    </lineage>
</organism>
<dbReference type="Proteomes" id="UP000199391">
    <property type="component" value="Unassembled WGS sequence"/>
</dbReference>
<reference evidence="2" key="1">
    <citation type="submission" date="2016-10" db="EMBL/GenBank/DDBJ databases">
        <authorList>
            <person name="Varghese N."/>
            <person name="Submissions S."/>
        </authorList>
    </citation>
    <scope>NUCLEOTIDE SEQUENCE [LARGE SCALE GENOMIC DNA]</scope>
    <source>
        <strain evidence="2">CGMCC 1.11014</strain>
    </source>
</reference>
<accession>A0A1I7LAB6</accession>
<sequence length="89" mass="9680">MWQQIIVGVIVAAALLHACTKYLPAAWRRRVVHALSRRGFDQDKLAKLFKTQSSCGDGCGSCGSCDTPAPPSPPDIPGARRVIKLHVQR</sequence>
<dbReference type="EMBL" id="FPBO01000025">
    <property type="protein sequence ID" value="SFV06702.1"/>
    <property type="molecule type" value="Genomic_DNA"/>
</dbReference>
<name>A0A1I7LAB6_9BURK</name>
<proteinExistence type="predicted"/>
<dbReference type="OrthoDB" id="8708692at2"/>
<protein>
    <recommendedName>
        <fullName evidence="3">FeoB-associated Cys-rich membrane protein</fullName>
    </recommendedName>
</protein>
<dbReference type="STRING" id="1035707.SAMN05216552_102599"/>
<evidence type="ECO:0008006" key="3">
    <source>
        <dbReference type="Google" id="ProtNLM"/>
    </source>
</evidence>
<gene>
    <name evidence="1" type="ORF">SAMN05216552_102599</name>
</gene>
<dbReference type="InterPro" id="IPR046494">
    <property type="entry name" value="DUF6587"/>
</dbReference>
<keyword evidence="2" id="KW-1185">Reference proteome</keyword>
<dbReference type="Pfam" id="PF20228">
    <property type="entry name" value="DUF6587"/>
    <property type="match status" value="1"/>
</dbReference>
<evidence type="ECO:0000313" key="2">
    <source>
        <dbReference type="Proteomes" id="UP000199391"/>
    </source>
</evidence>
<dbReference type="AlphaFoldDB" id="A0A1I7LAB6"/>
<dbReference type="RefSeq" id="WP_093557972.1">
    <property type="nucleotide sequence ID" value="NZ_FPBO01000025.1"/>
</dbReference>
<evidence type="ECO:0000313" key="1">
    <source>
        <dbReference type="EMBL" id="SFV06702.1"/>
    </source>
</evidence>